<dbReference type="AlphaFoldDB" id="A0A8B6CIB4"/>
<dbReference type="InterPro" id="IPR013830">
    <property type="entry name" value="SGNH_hydro"/>
</dbReference>
<comment type="caution">
    <text evidence="4">The sequence shown here is derived from an EMBL/GenBank/DDBJ whole genome shotgun (WGS) entry which is preliminary data.</text>
</comment>
<dbReference type="Gene3D" id="4.10.60.10">
    <property type="entry name" value="Zinc finger, CCHC-type"/>
    <property type="match status" value="2"/>
</dbReference>
<dbReference type="GO" id="GO:0008270">
    <property type="term" value="F:zinc ion binding"/>
    <property type="evidence" value="ECO:0007669"/>
    <property type="project" value="UniProtKB-KW"/>
</dbReference>
<keyword evidence="1" id="KW-0863">Zinc-finger</keyword>
<feature type="domain" description="CCHC-type" evidence="3">
    <location>
        <begin position="226"/>
        <end position="239"/>
    </location>
</feature>
<dbReference type="InterPro" id="IPR036514">
    <property type="entry name" value="SGNH_hydro_sf"/>
</dbReference>
<dbReference type="SUPFAM" id="SSF57756">
    <property type="entry name" value="Retrovirus zinc finger-like domains"/>
    <property type="match status" value="1"/>
</dbReference>
<name>A0A8B6CIB4_MYTGA</name>
<dbReference type="SUPFAM" id="SSF52266">
    <property type="entry name" value="SGNH hydrolase"/>
    <property type="match status" value="1"/>
</dbReference>
<feature type="domain" description="CCHC-type" evidence="3">
    <location>
        <begin position="204"/>
        <end position="220"/>
    </location>
</feature>
<protein>
    <recommendedName>
        <fullName evidence="3">CCHC-type domain-containing protein</fullName>
    </recommendedName>
</protein>
<keyword evidence="1" id="KW-0479">Metal-binding</keyword>
<evidence type="ECO:0000313" key="5">
    <source>
        <dbReference type="Proteomes" id="UP000596742"/>
    </source>
</evidence>
<proteinExistence type="predicted"/>
<dbReference type="PROSITE" id="PS50158">
    <property type="entry name" value="ZF_CCHC"/>
    <property type="match status" value="2"/>
</dbReference>
<evidence type="ECO:0000313" key="4">
    <source>
        <dbReference type="EMBL" id="VDI05459.1"/>
    </source>
</evidence>
<feature type="region of interest" description="Disordered" evidence="2">
    <location>
        <begin position="479"/>
        <end position="510"/>
    </location>
</feature>
<dbReference type="EMBL" id="UYJE01001817">
    <property type="protein sequence ID" value="VDI05459.1"/>
    <property type="molecule type" value="Genomic_DNA"/>
</dbReference>
<dbReference type="Gene3D" id="3.40.50.1110">
    <property type="entry name" value="SGNH hydrolase"/>
    <property type="match status" value="1"/>
</dbReference>
<dbReference type="Pfam" id="PF13472">
    <property type="entry name" value="Lipase_GDSL_2"/>
    <property type="match status" value="1"/>
</dbReference>
<dbReference type="Pfam" id="PF00098">
    <property type="entry name" value="zf-CCHC"/>
    <property type="match status" value="1"/>
</dbReference>
<keyword evidence="5" id="KW-1185">Reference proteome</keyword>
<dbReference type="SMART" id="SM00343">
    <property type="entry name" value="ZnF_C2HC"/>
    <property type="match status" value="3"/>
</dbReference>
<gene>
    <name evidence="4" type="ORF">MGAL_10B061876</name>
</gene>
<evidence type="ECO:0000256" key="2">
    <source>
        <dbReference type="SAM" id="MobiDB-lite"/>
    </source>
</evidence>
<keyword evidence="1" id="KW-0862">Zinc</keyword>
<accession>A0A8B6CIB4</accession>
<dbReference type="InterPro" id="IPR036875">
    <property type="entry name" value="Znf_CCHC_sf"/>
</dbReference>
<dbReference type="OrthoDB" id="5870588at2759"/>
<sequence>MTSRNGKKHLVRARNQEEARRNLTDKMNEKRGINWHISVSLMKKGITFESITHVHIFENPTSQDADVTSQIMVDVVTDLVKGLPTLNKFHLFSDNAGCYKSSTTLTQLHSGLGNLLDTYNFSEAQNGKGSLRRGLIKDTNIETGTRYVQLTNCIPIIPTATKFGRFSVSMFADNNKTECPYCTRTDHPSYRCTNKPSRQNQAARKCYRCNSTTHTIKDCPHSEKLCYRCGKEGHIQRDCQTDDQEMYGDYVHDIQEGRDANKNDSFTEDNNSEELIVELNKTTETVFEQTNATLPTSETVIFGASNCSRIRIEDPSINNIAVSGTTLDQIDKLVCQSDNIVNSDYIANVILSLGTNDISKHRSDTEQITANLTTCIDTLKTKYPNARIGICSILPRRGKGSSIQALNTAARSVNSFTQKLCVKSQVLKYIDLWDEFAPNKTPFRALFDLNDPSGVHISKSGIELMENIFEDFINSKCEGEYETPSKKRNRSSSSTPGSSEKQVTKMPKSC</sequence>
<dbReference type="GO" id="GO:0003676">
    <property type="term" value="F:nucleic acid binding"/>
    <property type="evidence" value="ECO:0007669"/>
    <property type="project" value="InterPro"/>
</dbReference>
<evidence type="ECO:0000256" key="1">
    <source>
        <dbReference type="PROSITE-ProRule" id="PRU00047"/>
    </source>
</evidence>
<feature type="region of interest" description="Disordered" evidence="2">
    <location>
        <begin position="1"/>
        <end position="21"/>
    </location>
</feature>
<organism evidence="4 5">
    <name type="scientific">Mytilus galloprovincialis</name>
    <name type="common">Mediterranean mussel</name>
    <dbReference type="NCBI Taxonomy" id="29158"/>
    <lineage>
        <taxon>Eukaryota</taxon>
        <taxon>Metazoa</taxon>
        <taxon>Spiralia</taxon>
        <taxon>Lophotrochozoa</taxon>
        <taxon>Mollusca</taxon>
        <taxon>Bivalvia</taxon>
        <taxon>Autobranchia</taxon>
        <taxon>Pteriomorphia</taxon>
        <taxon>Mytilida</taxon>
        <taxon>Mytiloidea</taxon>
        <taxon>Mytilidae</taxon>
        <taxon>Mytilinae</taxon>
        <taxon>Mytilus</taxon>
    </lineage>
</organism>
<dbReference type="InterPro" id="IPR001878">
    <property type="entry name" value="Znf_CCHC"/>
</dbReference>
<feature type="compositionally biased region" description="Basic residues" evidence="2">
    <location>
        <begin position="1"/>
        <end position="12"/>
    </location>
</feature>
<dbReference type="Proteomes" id="UP000596742">
    <property type="component" value="Unassembled WGS sequence"/>
</dbReference>
<evidence type="ECO:0000259" key="3">
    <source>
        <dbReference type="PROSITE" id="PS50158"/>
    </source>
</evidence>
<reference evidence="4" key="1">
    <citation type="submission" date="2018-11" db="EMBL/GenBank/DDBJ databases">
        <authorList>
            <person name="Alioto T."/>
            <person name="Alioto T."/>
        </authorList>
    </citation>
    <scope>NUCLEOTIDE SEQUENCE</scope>
</reference>